<organism evidence="1 2">
    <name type="scientific">Halopiger aswanensis</name>
    <dbReference type="NCBI Taxonomy" id="148449"/>
    <lineage>
        <taxon>Archaea</taxon>
        <taxon>Methanobacteriati</taxon>
        <taxon>Methanobacteriota</taxon>
        <taxon>Stenosarchaea group</taxon>
        <taxon>Halobacteria</taxon>
        <taxon>Halobacteriales</taxon>
        <taxon>Natrialbaceae</taxon>
        <taxon>Halopiger</taxon>
    </lineage>
</organism>
<dbReference type="OrthoDB" id="198036at2157"/>
<proteinExistence type="predicted"/>
<protein>
    <recommendedName>
        <fullName evidence="3">Competence protein CoiA-like protein</fullName>
    </recommendedName>
</protein>
<accession>A0A419VUP4</accession>
<keyword evidence="2" id="KW-1185">Reference proteome</keyword>
<evidence type="ECO:0000313" key="2">
    <source>
        <dbReference type="Proteomes" id="UP000283805"/>
    </source>
</evidence>
<name>A0A419VUP4_9EURY</name>
<evidence type="ECO:0000313" key="1">
    <source>
        <dbReference type="EMBL" id="RKD85219.1"/>
    </source>
</evidence>
<dbReference type="AlphaFoldDB" id="A0A419VUP4"/>
<sequence>MSFLALRESDGASVLPEEVDNGVDVECPTCGETMRARGPSKDGRARHFFHRSDTDCPGGESDVHRKQKSLAVSAFRVRMTEYIRCGLEVEVDVSDTRTGVDTRRADALLEFEDEHQIFGNGLIIEVQYRNHNKNIPATTFDYLSKGYSIIWANQDTFTDNRFLLDEVIVDFDSSGQTYRPAVTEPEDLLPLEPPTLTGTKYYFDERADGPETPGMRSEDECDHRWVEQYEYCYQCSECEAKLHANPSIFVEDDSVEQESRVNENGSKNIGYVISLEENSFEDISTYHARGELIEIRGRIRECTECGTEYVRIIGWDGGNLYSAGRLHDHLAEKPYISYRKVNGQWKMCCPNCGDVEWYRWSEQSDLYYSSSQIDTIWIPEDEQIVF</sequence>
<dbReference type="RefSeq" id="WP_147376694.1">
    <property type="nucleotide sequence ID" value="NZ_RAPO01000012.1"/>
</dbReference>
<gene>
    <name evidence="1" type="ORF">ATJ93_4721</name>
</gene>
<dbReference type="EMBL" id="RAPO01000012">
    <property type="protein sequence ID" value="RKD85219.1"/>
    <property type="molecule type" value="Genomic_DNA"/>
</dbReference>
<comment type="caution">
    <text evidence="1">The sequence shown here is derived from an EMBL/GenBank/DDBJ whole genome shotgun (WGS) entry which is preliminary data.</text>
</comment>
<evidence type="ECO:0008006" key="3">
    <source>
        <dbReference type="Google" id="ProtNLM"/>
    </source>
</evidence>
<dbReference type="Proteomes" id="UP000283805">
    <property type="component" value="Unassembled WGS sequence"/>
</dbReference>
<reference evidence="1 2" key="1">
    <citation type="submission" date="2018-09" db="EMBL/GenBank/DDBJ databases">
        <title>Genomic Encyclopedia of Archaeal and Bacterial Type Strains, Phase II (KMG-II): from individual species to whole genera.</title>
        <authorList>
            <person name="Goeker M."/>
        </authorList>
    </citation>
    <scope>NUCLEOTIDE SEQUENCE [LARGE SCALE GENOMIC DNA]</scope>
    <source>
        <strain evidence="1 2">DSM 13151</strain>
    </source>
</reference>